<proteinExistence type="predicted"/>
<name>A0A1V3IK56_9PAST</name>
<dbReference type="STRING" id="1908257.BKK47_00080"/>
<feature type="chain" id="PRO_5012482976" description="Thiol:disulfide interchange protein DsbA" evidence="2">
    <location>
        <begin position="25"/>
        <end position="235"/>
    </location>
</feature>
<dbReference type="RefSeq" id="WP_077492922.1">
    <property type="nucleotide sequence ID" value="NZ_MLHG01000003.1"/>
</dbReference>
<dbReference type="Proteomes" id="UP000189426">
    <property type="component" value="Unassembled WGS sequence"/>
</dbReference>
<accession>A0A1V3IK56</accession>
<evidence type="ECO:0000256" key="1">
    <source>
        <dbReference type="ARBA" id="ARBA00022729"/>
    </source>
</evidence>
<feature type="signal peptide" evidence="2">
    <location>
        <begin position="1"/>
        <end position="24"/>
    </location>
</feature>
<gene>
    <name evidence="3" type="ORF">BKK47_00080</name>
</gene>
<dbReference type="AlphaFoldDB" id="A0A1V3IK56"/>
<dbReference type="InterPro" id="IPR023205">
    <property type="entry name" value="DsbA/DsbL"/>
</dbReference>
<comment type="caution">
    <text evidence="3">The sequence shown here is derived from an EMBL/GenBank/DDBJ whole genome shotgun (WGS) entry which is preliminary data.</text>
</comment>
<keyword evidence="1 2" id="KW-0732">Signal</keyword>
<dbReference type="EMBL" id="MLHG01000003">
    <property type="protein sequence ID" value="OOF41743.1"/>
    <property type="molecule type" value="Genomic_DNA"/>
</dbReference>
<protein>
    <recommendedName>
        <fullName evidence="5">Thiol:disulfide interchange protein DsbA</fullName>
    </recommendedName>
</protein>
<dbReference type="InterPro" id="IPR050824">
    <property type="entry name" value="Thiol_disulfide_DsbA"/>
</dbReference>
<evidence type="ECO:0000313" key="4">
    <source>
        <dbReference type="Proteomes" id="UP000189426"/>
    </source>
</evidence>
<dbReference type="InterPro" id="IPR036249">
    <property type="entry name" value="Thioredoxin-like_sf"/>
</dbReference>
<dbReference type="PANTHER" id="PTHR35891:SF2">
    <property type="entry name" value="THIOL:DISULFIDE INTERCHANGE PROTEIN DSBA"/>
    <property type="match status" value="1"/>
</dbReference>
<dbReference type="Gene3D" id="3.40.30.10">
    <property type="entry name" value="Glutaredoxin"/>
    <property type="match status" value="1"/>
</dbReference>
<evidence type="ECO:0008006" key="5">
    <source>
        <dbReference type="Google" id="ProtNLM"/>
    </source>
</evidence>
<evidence type="ECO:0000256" key="2">
    <source>
        <dbReference type="SAM" id="SignalP"/>
    </source>
</evidence>
<sequence>MSKIIKWRWGNLALFGIATQFAFAETNPKDFSVQNQPHLPSANTLGFEDGRDYFSYKEPVVHPLRADKKIRIQFFFDYDCRVCSSAQDILEFYSQMRPDKIVLEQYPVATIENQFSAKVFYTLKALKAGELSDALLFETAEKSRYVELASPAKMLKWAEQQGLDKQIFAKTENSSDIKEKIKDSIELTEEYGVFTYPYVVIGGKYVLTASTLYNDDYSVAVLDYLVNKLEKEREK</sequence>
<dbReference type="CDD" id="cd03019">
    <property type="entry name" value="DsbA_DsbA"/>
    <property type="match status" value="1"/>
</dbReference>
<dbReference type="PANTHER" id="PTHR35891">
    <property type="entry name" value="THIOL:DISULFIDE INTERCHANGE PROTEIN DSBA"/>
    <property type="match status" value="1"/>
</dbReference>
<keyword evidence="4" id="KW-1185">Reference proteome</keyword>
<evidence type="ECO:0000313" key="3">
    <source>
        <dbReference type="EMBL" id="OOF41743.1"/>
    </source>
</evidence>
<dbReference type="SUPFAM" id="SSF52833">
    <property type="entry name" value="Thioredoxin-like"/>
    <property type="match status" value="1"/>
</dbReference>
<reference evidence="3 4" key="1">
    <citation type="submission" date="2016-10" db="EMBL/GenBank/DDBJ databases">
        <title>Rodentibacter gen. nov. and new species.</title>
        <authorList>
            <person name="Christensen H."/>
        </authorList>
    </citation>
    <scope>NUCLEOTIDE SEQUENCE [LARGE SCALE GENOMIC DNA]</scope>
    <source>
        <strain evidence="3 4">Ppn418</strain>
    </source>
</reference>
<organism evidence="3 4">
    <name type="scientific">Rodentibacter mrazii</name>
    <dbReference type="NCBI Taxonomy" id="1908257"/>
    <lineage>
        <taxon>Bacteria</taxon>
        <taxon>Pseudomonadati</taxon>
        <taxon>Pseudomonadota</taxon>
        <taxon>Gammaproteobacteria</taxon>
        <taxon>Pasteurellales</taxon>
        <taxon>Pasteurellaceae</taxon>
        <taxon>Rodentibacter</taxon>
    </lineage>
</organism>